<evidence type="ECO:0000313" key="2">
    <source>
        <dbReference type="Proteomes" id="UP001166286"/>
    </source>
</evidence>
<dbReference type="EMBL" id="JAFEKC020000018">
    <property type="protein sequence ID" value="KAK0509578.1"/>
    <property type="molecule type" value="Genomic_DNA"/>
</dbReference>
<reference evidence="1" key="1">
    <citation type="submission" date="2023-03" db="EMBL/GenBank/DDBJ databases">
        <title>Complete genome of Cladonia borealis.</title>
        <authorList>
            <person name="Park H."/>
        </authorList>
    </citation>
    <scope>NUCLEOTIDE SEQUENCE</scope>
    <source>
        <strain evidence="1">ANT050790</strain>
    </source>
</reference>
<name>A0AA39UZ61_9LECA</name>
<keyword evidence="2" id="KW-1185">Reference proteome</keyword>
<protein>
    <submittedName>
        <fullName evidence="1">Uncharacterized protein</fullName>
    </submittedName>
</protein>
<evidence type="ECO:0000313" key="1">
    <source>
        <dbReference type="EMBL" id="KAK0509578.1"/>
    </source>
</evidence>
<dbReference type="AlphaFoldDB" id="A0AA39UZ61"/>
<comment type="caution">
    <text evidence="1">The sequence shown here is derived from an EMBL/GenBank/DDBJ whole genome shotgun (WGS) entry which is preliminary data.</text>
</comment>
<dbReference type="Proteomes" id="UP001166286">
    <property type="component" value="Unassembled WGS sequence"/>
</dbReference>
<dbReference type="PANTHER" id="PTHR36986">
    <property type="entry name" value="UPF0643 PROTEIN PB2B2.08"/>
    <property type="match status" value="1"/>
</dbReference>
<gene>
    <name evidence="1" type="ORF">JMJ35_007972</name>
</gene>
<sequence length="225" mass="25681">MPSVNHASDPQDAEFLLEHPNAQSIHALKDQTKADFGDFLVVSPYAFQPHLLDLRTLEYSQNLLARALTLLKPVRTDYATAPYHESFNWASVIDHLRFLNEEAGHFWSWQHFYIVVFRSQVPPTTNRVELGELDEKAHAEATQSGGLLKYWFGKPDENGRNLATCIWRKQEDARPGSIGPGHKAATRATSSMYTEWKIERLAIVIEDGVSKWSIVPWEDFTDQES</sequence>
<organism evidence="1 2">
    <name type="scientific">Cladonia borealis</name>
    <dbReference type="NCBI Taxonomy" id="184061"/>
    <lineage>
        <taxon>Eukaryota</taxon>
        <taxon>Fungi</taxon>
        <taxon>Dikarya</taxon>
        <taxon>Ascomycota</taxon>
        <taxon>Pezizomycotina</taxon>
        <taxon>Lecanoromycetes</taxon>
        <taxon>OSLEUM clade</taxon>
        <taxon>Lecanoromycetidae</taxon>
        <taxon>Lecanorales</taxon>
        <taxon>Lecanorineae</taxon>
        <taxon>Cladoniaceae</taxon>
        <taxon>Cladonia</taxon>
    </lineage>
</organism>
<accession>A0AA39UZ61</accession>
<dbReference type="PANTHER" id="PTHR36986:SF1">
    <property type="entry name" value="UPF0643 PROTEIN PB2B2.08"/>
    <property type="match status" value="1"/>
</dbReference>
<proteinExistence type="predicted"/>